<dbReference type="PANTHER" id="PTHR10117:SF54">
    <property type="entry name" value="TRANSIENT RECEPTOR POTENTIAL-GAMMA PROTEIN"/>
    <property type="match status" value="1"/>
</dbReference>
<evidence type="ECO:0000256" key="4">
    <source>
        <dbReference type="SAM" id="Phobius"/>
    </source>
</evidence>
<evidence type="ECO:0000256" key="1">
    <source>
        <dbReference type="ARBA" id="ARBA00022448"/>
    </source>
</evidence>
<dbReference type="PANTHER" id="PTHR10117">
    <property type="entry name" value="TRANSIENT RECEPTOR POTENTIAL CHANNEL"/>
    <property type="match status" value="1"/>
</dbReference>
<evidence type="ECO:0000313" key="6">
    <source>
        <dbReference type="Proteomes" id="UP000281553"/>
    </source>
</evidence>
<evidence type="ECO:0000256" key="2">
    <source>
        <dbReference type="ARBA" id="ARBA00023065"/>
    </source>
</evidence>
<dbReference type="OrthoDB" id="2373987at2759"/>
<dbReference type="AlphaFoldDB" id="A0A3P7LT98"/>
<protein>
    <submittedName>
        <fullName evidence="5">Uncharacterized protein</fullName>
    </submittedName>
</protein>
<dbReference type="GO" id="GO:0051480">
    <property type="term" value="P:regulation of cytosolic calcium ion concentration"/>
    <property type="evidence" value="ECO:0007669"/>
    <property type="project" value="TreeGrafter"/>
</dbReference>
<gene>
    <name evidence="5" type="ORF">DILT_LOCUS5272</name>
</gene>
<keyword evidence="4" id="KW-1133">Transmembrane helix</keyword>
<keyword evidence="2" id="KW-0406">Ion transport</keyword>
<dbReference type="InterPro" id="IPR002153">
    <property type="entry name" value="TRPC_channel"/>
</dbReference>
<dbReference type="GO" id="GO:0070679">
    <property type="term" value="F:inositol 1,4,5 trisphosphate binding"/>
    <property type="evidence" value="ECO:0007669"/>
    <property type="project" value="TreeGrafter"/>
</dbReference>
<sequence>MDAPTVPKTHDGQALVDAMGQLFGECKQVYHYGLQHYFRSYYNIMDWASVSLYLGAFTLRILVDIKVSATEMVFRPRLIYAQSLLQNASDLLTDFDASSHELTQGLHQQTHYIGYRNALLREDSAYWLRGCFYKMIPLMN</sequence>
<keyword evidence="3" id="KW-0407">Ion channel</keyword>
<evidence type="ECO:0000256" key="3">
    <source>
        <dbReference type="ARBA" id="ARBA00023303"/>
    </source>
</evidence>
<keyword evidence="1" id="KW-0813">Transport</keyword>
<reference evidence="5 6" key="1">
    <citation type="submission" date="2018-11" db="EMBL/GenBank/DDBJ databases">
        <authorList>
            <consortium name="Pathogen Informatics"/>
        </authorList>
    </citation>
    <scope>NUCLEOTIDE SEQUENCE [LARGE SCALE GENOMIC DNA]</scope>
</reference>
<dbReference type="GO" id="GO:0034703">
    <property type="term" value="C:cation channel complex"/>
    <property type="evidence" value="ECO:0007669"/>
    <property type="project" value="TreeGrafter"/>
</dbReference>
<dbReference type="EMBL" id="UYRU01047062">
    <property type="protein sequence ID" value="VDN09441.1"/>
    <property type="molecule type" value="Genomic_DNA"/>
</dbReference>
<accession>A0A3P7LT98</accession>
<keyword evidence="6" id="KW-1185">Reference proteome</keyword>
<organism evidence="5 6">
    <name type="scientific">Dibothriocephalus latus</name>
    <name type="common">Fish tapeworm</name>
    <name type="synonym">Diphyllobothrium latum</name>
    <dbReference type="NCBI Taxonomy" id="60516"/>
    <lineage>
        <taxon>Eukaryota</taxon>
        <taxon>Metazoa</taxon>
        <taxon>Spiralia</taxon>
        <taxon>Lophotrochozoa</taxon>
        <taxon>Platyhelminthes</taxon>
        <taxon>Cestoda</taxon>
        <taxon>Eucestoda</taxon>
        <taxon>Diphyllobothriidea</taxon>
        <taxon>Diphyllobothriidae</taxon>
        <taxon>Dibothriocephalus</taxon>
    </lineage>
</organism>
<feature type="transmembrane region" description="Helical" evidence="4">
    <location>
        <begin position="44"/>
        <end position="63"/>
    </location>
</feature>
<dbReference type="GO" id="GO:0015279">
    <property type="term" value="F:store-operated calcium channel activity"/>
    <property type="evidence" value="ECO:0007669"/>
    <property type="project" value="TreeGrafter"/>
</dbReference>
<dbReference type="GO" id="GO:0005886">
    <property type="term" value="C:plasma membrane"/>
    <property type="evidence" value="ECO:0007669"/>
    <property type="project" value="TreeGrafter"/>
</dbReference>
<keyword evidence="4" id="KW-0812">Transmembrane</keyword>
<name>A0A3P7LT98_DIBLA</name>
<keyword evidence="4" id="KW-0472">Membrane</keyword>
<evidence type="ECO:0000313" key="5">
    <source>
        <dbReference type="EMBL" id="VDN09441.1"/>
    </source>
</evidence>
<dbReference type="Proteomes" id="UP000281553">
    <property type="component" value="Unassembled WGS sequence"/>
</dbReference>
<proteinExistence type="predicted"/>